<dbReference type="EMBL" id="KI894022">
    <property type="protein sequence ID" value="OCF24471.1"/>
    <property type="molecule type" value="Genomic_DNA"/>
</dbReference>
<organism evidence="3">
    <name type="scientific">Kwoniella bestiolae CBS 10118</name>
    <dbReference type="NCBI Taxonomy" id="1296100"/>
    <lineage>
        <taxon>Eukaryota</taxon>
        <taxon>Fungi</taxon>
        <taxon>Dikarya</taxon>
        <taxon>Basidiomycota</taxon>
        <taxon>Agaricomycotina</taxon>
        <taxon>Tremellomycetes</taxon>
        <taxon>Tremellales</taxon>
        <taxon>Cryptococcaceae</taxon>
        <taxon>Kwoniella</taxon>
    </lineage>
</organism>
<reference evidence="3" key="1">
    <citation type="submission" date="2013-07" db="EMBL/GenBank/DDBJ databases">
        <title>The Genome Sequence of Cryptococcus bestiolae CBS10118.</title>
        <authorList>
            <consortium name="The Broad Institute Genome Sequencing Platform"/>
            <person name="Cuomo C."/>
            <person name="Litvintseva A."/>
            <person name="Chen Y."/>
            <person name="Heitman J."/>
            <person name="Sun S."/>
            <person name="Springer D."/>
            <person name="Dromer F."/>
            <person name="Young S.K."/>
            <person name="Zeng Q."/>
            <person name="Gargeya S."/>
            <person name="Fitzgerald M."/>
            <person name="Abouelleil A."/>
            <person name="Alvarado L."/>
            <person name="Berlin A.M."/>
            <person name="Chapman S.B."/>
            <person name="Dewar J."/>
            <person name="Goldberg J."/>
            <person name="Griggs A."/>
            <person name="Gujja S."/>
            <person name="Hansen M."/>
            <person name="Howarth C."/>
            <person name="Imamovic A."/>
            <person name="Larimer J."/>
            <person name="McCowan C."/>
            <person name="Murphy C."/>
            <person name="Pearson M."/>
            <person name="Priest M."/>
            <person name="Roberts A."/>
            <person name="Saif S."/>
            <person name="Shea T."/>
            <person name="Sykes S."/>
            <person name="Wortman J."/>
            <person name="Nusbaum C."/>
            <person name="Birren B."/>
        </authorList>
    </citation>
    <scope>NUCLEOTIDE SEQUENCE [LARGE SCALE GENOMIC DNA]</scope>
    <source>
        <strain evidence="3">CBS 10118</strain>
    </source>
</reference>
<accession>A0A1B9G0C8</accession>
<feature type="compositionally biased region" description="Low complexity" evidence="1">
    <location>
        <begin position="566"/>
        <end position="585"/>
    </location>
</feature>
<dbReference type="GeneID" id="30210330"/>
<dbReference type="InterPro" id="IPR002625">
    <property type="entry name" value="Smr_dom"/>
</dbReference>
<feature type="compositionally biased region" description="Basic and acidic residues" evidence="1">
    <location>
        <begin position="489"/>
        <end position="502"/>
    </location>
</feature>
<feature type="domain" description="Smr" evidence="2">
    <location>
        <begin position="701"/>
        <end position="789"/>
    </location>
</feature>
<dbReference type="PANTHER" id="PTHR46535:SF1">
    <property type="entry name" value="NEDD4-BINDING PROTEIN 2"/>
    <property type="match status" value="1"/>
</dbReference>
<reference evidence="4" key="4">
    <citation type="submission" date="2024-02" db="EMBL/GenBank/DDBJ databases">
        <title>Comparative genomics of Cryptococcus and Kwoniella reveals pathogenesis evolution and contrasting modes of karyotype evolution via chromosome fusion or intercentromeric recombination.</title>
        <authorList>
            <person name="Coelho M.A."/>
            <person name="David-Palma M."/>
            <person name="Shea T."/>
            <person name="Bowers K."/>
            <person name="McGinley-Smith S."/>
            <person name="Mohammad A.W."/>
            <person name="Gnirke A."/>
            <person name="Yurkov A.M."/>
            <person name="Nowrousian M."/>
            <person name="Sun S."/>
            <person name="Cuomo C.A."/>
            <person name="Heitman J."/>
        </authorList>
    </citation>
    <scope>NUCLEOTIDE SEQUENCE</scope>
    <source>
        <strain evidence="4">CBS 10118</strain>
    </source>
</reference>
<dbReference type="SMART" id="SM00463">
    <property type="entry name" value="SMR"/>
    <property type="match status" value="1"/>
</dbReference>
<feature type="region of interest" description="Disordered" evidence="1">
    <location>
        <begin position="538"/>
        <end position="593"/>
    </location>
</feature>
<name>A0A1B9G0C8_9TREE</name>
<keyword evidence="5" id="KW-1185">Reference proteome</keyword>
<dbReference type="EMBL" id="CP144545">
    <property type="protein sequence ID" value="WVW84768.1"/>
    <property type="molecule type" value="Genomic_DNA"/>
</dbReference>
<gene>
    <name evidence="3" type="ORF">I302_05931</name>
    <name evidence="4" type="ORF">I302_106803</name>
</gene>
<feature type="region of interest" description="Disordered" evidence="1">
    <location>
        <begin position="465"/>
        <end position="502"/>
    </location>
</feature>
<dbReference type="Gene3D" id="3.30.1370.110">
    <property type="match status" value="1"/>
</dbReference>
<reference evidence="3" key="3">
    <citation type="submission" date="2014-01" db="EMBL/GenBank/DDBJ databases">
        <title>Evolution of pathogenesis and genome organization in the Tremellales.</title>
        <authorList>
            <person name="Cuomo C."/>
            <person name="Litvintseva A."/>
            <person name="Heitman J."/>
            <person name="Chen Y."/>
            <person name="Sun S."/>
            <person name="Springer D."/>
            <person name="Dromer F."/>
            <person name="Young S."/>
            <person name="Zeng Q."/>
            <person name="Chapman S."/>
            <person name="Gujja S."/>
            <person name="Saif S."/>
            <person name="Birren B."/>
        </authorList>
    </citation>
    <scope>NUCLEOTIDE SEQUENCE</scope>
    <source>
        <strain evidence="3">CBS 10118</strain>
    </source>
</reference>
<feature type="region of interest" description="Disordered" evidence="1">
    <location>
        <begin position="170"/>
        <end position="301"/>
    </location>
</feature>
<feature type="compositionally biased region" description="Low complexity" evidence="1">
    <location>
        <begin position="231"/>
        <end position="245"/>
    </location>
</feature>
<evidence type="ECO:0000259" key="2">
    <source>
        <dbReference type="PROSITE" id="PS50828"/>
    </source>
</evidence>
<reference evidence="4" key="2">
    <citation type="submission" date="2013-07" db="EMBL/GenBank/DDBJ databases">
        <authorList>
            <consortium name="The Broad Institute Genome Sequencing Platform"/>
            <person name="Cuomo C."/>
            <person name="Litvintseva A."/>
            <person name="Chen Y."/>
            <person name="Heitman J."/>
            <person name="Sun S."/>
            <person name="Springer D."/>
            <person name="Dromer F."/>
            <person name="Young S.K."/>
            <person name="Zeng Q."/>
            <person name="Gargeya S."/>
            <person name="Fitzgerald M."/>
            <person name="Abouelleil A."/>
            <person name="Alvarado L."/>
            <person name="Berlin A.M."/>
            <person name="Chapman S.B."/>
            <person name="Dewar J."/>
            <person name="Goldberg J."/>
            <person name="Griggs A."/>
            <person name="Gujja S."/>
            <person name="Hansen M."/>
            <person name="Howarth C."/>
            <person name="Imamovic A."/>
            <person name="Larimer J."/>
            <person name="McCowan C."/>
            <person name="Murphy C."/>
            <person name="Pearson M."/>
            <person name="Priest M."/>
            <person name="Roberts A."/>
            <person name="Saif S."/>
            <person name="Shea T."/>
            <person name="Sykes S."/>
            <person name="Wortman J."/>
            <person name="Nusbaum C."/>
            <person name="Birren B."/>
        </authorList>
    </citation>
    <scope>NUCLEOTIDE SEQUENCE</scope>
    <source>
        <strain evidence="4">CBS 10118</strain>
    </source>
</reference>
<dbReference type="KEGG" id="kbi:30210330"/>
<dbReference type="RefSeq" id="XP_019045541.1">
    <property type="nucleotide sequence ID" value="XM_019192544.1"/>
</dbReference>
<dbReference type="OrthoDB" id="4080456at2759"/>
<evidence type="ECO:0000256" key="1">
    <source>
        <dbReference type="SAM" id="MobiDB-lite"/>
    </source>
</evidence>
<dbReference type="SUPFAM" id="SSF160443">
    <property type="entry name" value="SMR domain-like"/>
    <property type="match status" value="1"/>
</dbReference>
<feature type="compositionally biased region" description="Polar residues" evidence="1">
    <location>
        <begin position="429"/>
        <end position="438"/>
    </location>
</feature>
<proteinExistence type="predicted"/>
<dbReference type="STRING" id="1296100.A0A1B9G0C8"/>
<dbReference type="InterPro" id="IPR036063">
    <property type="entry name" value="Smr_dom_sf"/>
</dbReference>
<dbReference type="AlphaFoldDB" id="A0A1B9G0C8"/>
<protein>
    <recommendedName>
        <fullName evidence="2">Smr domain-containing protein</fullName>
    </recommendedName>
</protein>
<sequence>MTRKKPTPTSNEPIDPASLAAVLAADYPLIDPTLILAILSDYPSSDLSAKIPEIKDQLGILEATLVPDPDLPAEITEVEGESLTESTSQSGVDELSSKLDSLHTGSATTLSEGTEEFGDEVDLLRSLFPLTPENDLTSVLHSYPTLQEAIDHLLSLELIRNVEEEGQWPNEGDVKVLSEPESWEPSRSKKSKPKSKSKPSSRANSKPPSIESSPIIVSTPQFDNAAFPEPTSSHSRSSTNGSTTSAPSKKKKKDKITIPIVDTLQRQSTPTSRSRTSTAPSTRSASPARFNDRAGPTNNPWHTVTSLSSYLSDLLSQPSTHFSSYLHSPNYHSTYSAVLASLAKLPSQPFSENFEDDMSSRKILEDLFGLSLEPDGGDKKRDLEICVHAAGEDIATVMDLMDLLDEISDWSSDDDRDNDLFDPAKQPDYTINTNSTPLPSLPKAQTITLNLPPVQAIDMARSTSAGSTISNKSIDEHLPLKSSLPGKMTRPEKKVKPSKMKDEPLFGGAIREAKIREVPGSRSTFSALSSPMVLDAHELNPTSVPSSPKLGNKQLNGKQVHPQNWRTVSSASHSRSQSQSASSRTAARERKPTYEECLANAQLERARRETVIRAAGRNFRPNVTGVAGGGRAVKGVIAGHYASQALEAGQRARNWELQAARMRMNAQVADHNYHHNYQGNHPSSVNGNSSGRGNVKRNQSVDLHNYTISQALVLVNERLEEWWKVEKEIRLERWKIQEQGRFVIITGVGRHSVNNKGVLGPAVSGDLERKGWRVDRGDGERGYLVVSGR</sequence>
<dbReference type="PROSITE" id="PS50828">
    <property type="entry name" value="SMR"/>
    <property type="match status" value="1"/>
</dbReference>
<evidence type="ECO:0000313" key="3">
    <source>
        <dbReference type="EMBL" id="OCF24471.1"/>
    </source>
</evidence>
<dbReference type="GO" id="GO:0004519">
    <property type="term" value="F:endonuclease activity"/>
    <property type="evidence" value="ECO:0007669"/>
    <property type="project" value="TreeGrafter"/>
</dbReference>
<evidence type="ECO:0000313" key="5">
    <source>
        <dbReference type="Proteomes" id="UP000092730"/>
    </source>
</evidence>
<feature type="compositionally biased region" description="Basic residues" evidence="1">
    <location>
        <begin position="188"/>
        <end position="199"/>
    </location>
</feature>
<dbReference type="PANTHER" id="PTHR46535">
    <property type="entry name" value="NEDD4-BINDING PROTEIN 2"/>
    <property type="match status" value="1"/>
</dbReference>
<dbReference type="VEuPathDB" id="FungiDB:I302_05931"/>
<feature type="compositionally biased region" description="Low complexity" evidence="1">
    <location>
        <begin position="268"/>
        <end position="289"/>
    </location>
</feature>
<feature type="compositionally biased region" description="Low complexity" evidence="1">
    <location>
        <begin position="683"/>
        <end position="697"/>
    </location>
</feature>
<feature type="compositionally biased region" description="Polar residues" evidence="1">
    <location>
        <begin position="553"/>
        <end position="565"/>
    </location>
</feature>
<dbReference type="GO" id="GO:0005634">
    <property type="term" value="C:nucleus"/>
    <property type="evidence" value="ECO:0007669"/>
    <property type="project" value="TreeGrafter"/>
</dbReference>
<evidence type="ECO:0000313" key="4">
    <source>
        <dbReference type="EMBL" id="WVW84768.1"/>
    </source>
</evidence>
<feature type="region of interest" description="Disordered" evidence="1">
    <location>
        <begin position="412"/>
        <end position="438"/>
    </location>
</feature>
<dbReference type="Proteomes" id="UP000092730">
    <property type="component" value="Chromosome 5"/>
</dbReference>
<feature type="region of interest" description="Disordered" evidence="1">
    <location>
        <begin position="673"/>
        <end position="697"/>
    </location>
</feature>
<feature type="compositionally biased region" description="Low complexity" evidence="1">
    <location>
        <begin position="200"/>
        <end position="218"/>
    </location>
</feature>
<dbReference type="InterPro" id="IPR052772">
    <property type="entry name" value="Endo/PolyKinase_Domain-Protein"/>
</dbReference>